<dbReference type="Pfam" id="PF01593">
    <property type="entry name" value="Amino_oxidase"/>
    <property type="match status" value="1"/>
</dbReference>
<evidence type="ECO:0000256" key="8">
    <source>
        <dbReference type="ARBA" id="ARBA00022827"/>
    </source>
</evidence>
<dbReference type="PANTHER" id="PTHR42923:SF3">
    <property type="entry name" value="PROTOPORPHYRINOGEN OXIDASE"/>
    <property type="match status" value="1"/>
</dbReference>
<comment type="similarity">
    <text evidence="4 11">Belongs to the protoporphyrinogen/coproporphyrinogen oxidase family. Coproporphyrinogen III oxidase subfamily.</text>
</comment>
<evidence type="ECO:0000313" key="13">
    <source>
        <dbReference type="EMBL" id="KPV44845.1"/>
    </source>
</evidence>
<evidence type="ECO:0000256" key="5">
    <source>
        <dbReference type="ARBA" id="ARBA00012402"/>
    </source>
</evidence>
<evidence type="ECO:0000256" key="2">
    <source>
        <dbReference type="ARBA" id="ARBA00001974"/>
    </source>
</evidence>
<evidence type="ECO:0000256" key="3">
    <source>
        <dbReference type="ARBA" id="ARBA00004744"/>
    </source>
</evidence>
<reference evidence="13 14" key="1">
    <citation type="submission" date="2015-09" db="EMBL/GenBank/DDBJ databases">
        <title>Draft genome sequence of Alicyclobacillus ferrooxydans DSM 22381.</title>
        <authorList>
            <person name="Hemp J."/>
        </authorList>
    </citation>
    <scope>NUCLEOTIDE SEQUENCE [LARGE SCALE GENOMIC DNA]</scope>
    <source>
        <strain evidence="13 14">TC-34</strain>
    </source>
</reference>
<evidence type="ECO:0000256" key="6">
    <source>
        <dbReference type="ARBA" id="ARBA00019046"/>
    </source>
</evidence>
<dbReference type="PANTHER" id="PTHR42923">
    <property type="entry name" value="PROTOPORPHYRINOGEN OXIDASE"/>
    <property type="match status" value="1"/>
</dbReference>
<comment type="cofactor">
    <cofactor evidence="2 11">
        <name>FAD</name>
        <dbReference type="ChEBI" id="CHEBI:57692"/>
    </cofactor>
</comment>
<dbReference type="SUPFAM" id="SSF54373">
    <property type="entry name" value="FAD-linked reductases, C-terminal domain"/>
    <property type="match status" value="1"/>
</dbReference>
<dbReference type="GO" id="GO:0006783">
    <property type="term" value="P:heme biosynthetic process"/>
    <property type="evidence" value="ECO:0007669"/>
    <property type="project" value="UniProtKB-UniRule"/>
</dbReference>
<evidence type="ECO:0000256" key="10">
    <source>
        <dbReference type="ARBA" id="ARBA00023133"/>
    </source>
</evidence>
<dbReference type="Proteomes" id="UP000050482">
    <property type="component" value="Unassembled WGS sequence"/>
</dbReference>
<keyword evidence="14" id="KW-1185">Reference proteome</keyword>
<proteinExistence type="inferred from homology"/>
<dbReference type="EMBL" id="LJCO01000020">
    <property type="protein sequence ID" value="KPV44845.1"/>
    <property type="molecule type" value="Genomic_DNA"/>
</dbReference>
<dbReference type="NCBIfam" id="TIGR00562">
    <property type="entry name" value="proto_IX_ox"/>
    <property type="match status" value="1"/>
</dbReference>
<comment type="catalytic activity">
    <reaction evidence="1">
        <text>coproporphyrinogen III + 3 O2 = coproporphyrin III + 3 H2O2</text>
        <dbReference type="Rhea" id="RHEA:43436"/>
        <dbReference type="ChEBI" id="CHEBI:15379"/>
        <dbReference type="ChEBI" id="CHEBI:16240"/>
        <dbReference type="ChEBI" id="CHEBI:57309"/>
        <dbReference type="ChEBI" id="CHEBI:131725"/>
        <dbReference type="EC" id="1.3.3.15"/>
    </reaction>
    <physiologicalReaction direction="left-to-right" evidence="1">
        <dbReference type="Rhea" id="RHEA:43437"/>
    </physiologicalReaction>
</comment>
<evidence type="ECO:0000256" key="1">
    <source>
        <dbReference type="ARBA" id="ARBA00001755"/>
    </source>
</evidence>
<dbReference type="SUPFAM" id="SSF51905">
    <property type="entry name" value="FAD/NAD(P)-binding domain"/>
    <property type="match status" value="1"/>
</dbReference>
<dbReference type="InterPro" id="IPR002937">
    <property type="entry name" value="Amino_oxidase"/>
</dbReference>
<evidence type="ECO:0000256" key="7">
    <source>
        <dbReference type="ARBA" id="ARBA00022630"/>
    </source>
</evidence>
<protein>
    <recommendedName>
        <fullName evidence="6 11">Coproporphyrinogen III oxidase</fullName>
        <ecNumber evidence="5 11">1.3.3.15</ecNumber>
    </recommendedName>
</protein>
<evidence type="ECO:0000256" key="11">
    <source>
        <dbReference type="RuleBase" id="RU364052"/>
    </source>
</evidence>
<gene>
    <name evidence="13" type="ORF">AN477_04965</name>
</gene>
<keyword evidence="11" id="KW-0963">Cytoplasm</keyword>
<feature type="domain" description="Amine oxidase" evidence="12">
    <location>
        <begin position="22"/>
        <end position="475"/>
    </location>
</feature>
<keyword evidence="9 11" id="KW-0560">Oxidoreductase</keyword>
<comment type="function">
    <text evidence="11">Involved in coproporphyrin-dependent heme b biosynthesis. Catalyzes the oxidation of coproporphyrinogen III to coproporphyrin III.</text>
</comment>
<comment type="subcellular location">
    <subcellularLocation>
        <location evidence="11">Cytoplasm</location>
    </subcellularLocation>
</comment>
<dbReference type="GO" id="GO:0005737">
    <property type="term" value="C:cytoplasm"/>
    <property type="evidence" value="ECO:0007669"/>
    <property type="project" value="UniProtKB-SubCell"/>
</dbReference>
<comment type="pathway">
    <text evidence="3 11">Porphyrin-containing compound metabolism; protoheme biosynthesis.</text>
</comment>
<dbReference type="PATRIC" id="fig|471514.4.peg.3156"/>
<dbReference type="GO" id="GO:0004729">
    <property type="term" value="F:oxygen-dependent protoporphyrinogen oxidase activity"/>
    <property type="evidence" value="ECO:0007669"/>
    <property type="project" value="UniProtKB-UniRule"/>
</dbReference>
<evidence type="ECO:0000313" key="14">
    <source>
        <dbReference type="Proteomes" id="UP000050482"/>
    </source>
</evidence>
<dbReference type="InterPro" id="IPR004572">
    <property type="entry name" value="Protoporphyrinogen_oxidase"/>
</dbReference>
<evidence type="ECO:0000256" key="4">
    <source>
        <dbReference type="ARBA" id="ARBA00008310"/>
    </source>
</evidence>
<sequence>MRQSDRVIEMTKQHVVVIGGGISGLTAAYRLMQANKSAEDMISCTVLEQDARFGGKISTFINEDYLLELGPDSIYTRKQGGVELIQELGLEGDIVPVTSGGGTLILKRGELVPLPAGFGMGVPSDLNTFAKTELLSEEGKRRALEDLLMRAQPLVADVSLGLFLRERLGDELVDTISSSLLAGIHAGDLNRMSLDATMPALKRLYNEHGSLILGALAMMKNIPVSSGPAKPMFINLNGGLEQLVSHLVNTVSEYADLRLETKATRIEKAEGRGYRITLTRSGETQSLFADGIILVTPSYVTAELLQGTGTNTTALESIRYASTATVSFGFSNDPGLHGLNSSGYLVPRNQATPITACTIVSKKWSHAAKTGKTLVRCYVGYDGADEIVDLDDHALISEVQSHLRDTLGVKDAPDFVKVKRWYQAMPQYDVGHLSRMLDIEQSLHASPGIAIGGAAYYGAGIPDCIRSATRAVEQVTAYLSERRANVHA</sequence>
<accession>A0A0N8PPN8</accession>
<evidence type="ECO:0000259" key="12">
    <source>
        <dbReference type="Pfam" id="PF01593"/>
    </source>
</evidence>
<evidence type="ECO:0000256" key="9">
    <source>
        <dbReference type="ARBA" id="ARBA00023002"/>
    </source>
</evidence>
<dbReference type="Gene3D" id="3.90.660.20">
    <property type="entry name" value="Protoporphyrinogen oxidase, mitochondrial, domain 2"/>
    <property type="match status" value="1"/>
</dbReference>
<keyword evidence="8 11" id="KW-0274">FAD</keyword>
<dbReference type="AlphaFoldDB" id="A0A0N8PPN8"/>
<dbReference type="EC" id="1.3.3.15" evidence="5 11"/>
<keyword evidence="10 11" id="KW-0350">Heme biosynthesis</keyword>
<dbReference type="OrthoDB" id="9805195at2"/>
<keyword evidence="7 11" id="KW-0285">Flavoprotein</keyword>
<dbReference type="Gene3D" id="1.10.3110.10">
    <property type="entry name" value="protoporphyrinogen ix oxidase, domain 3"/>
    <property type="match status" value="1"/>
</dbReference>
<comment type="caution">
    <text evidence="13">The sequence shown here is derived from an EMBL/GenBank/DDBJ whole genome shotgun (WGS) entry which is preliminary data.</text>
</comment>
<dbReference type="InterPro" id="IPR050464">
    <property type="entry name" value="Zeta_carotene_desat/Oxidored"/>
</dbReference>
<dbReference type="Gene3D" id="3.50.50.60">
    <property type="entry name" value="FAD/NAD(P)-binding domain"/>
    <property type="match status" value="1"/>
</dbReference>
<dbReference type="UniPathway" id="UPA00252"/>
<dbReference type="InterPro" id="IPR036188">
    <property type="entry name" value="FAD/NAD-bd_sf"/>
</dbReference>
<name>A0A0N8PPN8_9BACL</name>
<organism evidence="13 14">
    <name type="scientific">Alicyclobacillus ferrooxydans</name>
    <dbReference type="NCBI Taxonomy" id="471514"/>
    <lineage>
        <taxon>Bacteria</taxon>
        <taxon>Bacillati</taxon>
        <taxon>Bacillota</taxon>
        <taxon>Bacilli</taxon>
        <taxon>Bacillales</taxon>
        <taxon>Alicyclobacillaceae</taxon>
        <taxon>Alicyclobacillus</taxon>
    </lineage>
</organism>
<dbReference type="STRING" id="471514.AN477_04965"/>